<evidence type="ECO:0000256" key="2">
    <source>
        <dbReference type="SAM" id="Phobius"/>
    </source>
</evidence>
<sequence length="872" mass="96553">MMLEVPSGDNPDPKWEQAAVETAPPCDPKINAAANQKKNRKNLKTFAFVGAIVVLAVIAVLVAVLPSWGTTCGSDGCTTTSSDLYSSNATESPLFYEANEGAFRIKIPLLSSDITKPYTSVEEAKYDIEQLAKFVVNNAITERSSWGADGPMYFPDKDGVALESGAEGDRQEGAPVSSSTSDSGAFGGASSFETYQQEAGVVRSDSVKSNGVHVFAALTDKILVWDLQGNLLQTVVMTPINVTKDSFTGTPYVLEEVQDKASDEAQDENEIVEEDATAERTDYNWGWNPQPYIQALILNPQGTRLVAIVGGYGVEYTMGQDLIPVIQDYKGTRIIVYDIQDDGSLTEVSQTDINGYHANSYSVEDNVHIVTKTSLQTWDHLIQPIDRFMPDFEGMSDEEYVAAATVKAEELIPSFVDKVMELYTEDGEVILSRLAVFAESISTDRQMTDSIFSPGIANSITEISSFDMGTLDPLDNLIISTSATLQPGYWGYVYATTDWIWVADQGWRFVEDSNTYVQDTIFLGFRLDGASSTFSVFGSVPGSLLSQFSVDFYQDPVSGEEFIRAATTINTNWGMWWGGRPMATSNFEEQANDNVSRTKNQVIIMKVPMPGGDLQAEDELVQVGSLELGKKDETITAVRFFDSISYVVTFERTDPFYVLDLSDPTEPKILGELEIPGFSEFMHPIKDDNSVLVTIGRDADDQGIALGFQVSIFDSTDPMNPLLLDRYVLDQRWSDSSASWDERAFRYVRVGDLGRLIIPINIYAGYDERGNQIGENFEGFFVFGVDLSKSENIITKELEIDHTNLYWRFQAETTSQQCYCFDSLPERSMVFNGNLMTIKNQNVASTDLVSETITWNMTLDKDVTCCGNNVVF</sequence>
<dbReference type="EMBL" id="JAGRRH010000013">
    <property type="protein sequence ID" value="KAG7359581.1"/>
    <property type="molecule type" value="Genomic_DNA"/>
</dbReference>
<gene>
    <name evidence="3" type="ORF">IV203_034679</name>
</gene>
<evidence type="ECO:0000313" key="3">
    <source>
        <dbReference type="EMBL" id="KAG7359581.1"/>
    </source>
</evidence>
<proteinExistence type="predicted"/>
<keyword evidence="2" id="KW-1133">Transmembrane helix</keyword>
<organism evidence="3 4">
    <name type="scientific">Nitzschia inconspicua</name>
    <dbReference type="NCBI Taxonomy" id="303405"/>
    <lineage>
        <taxon>Eukaryota</taxon>
        <taxon>Sar</taxon>
        <taxon>Stramenopiles</taxon>
        <taxon>Ochrophyta</taxon>
        <taxon>Bacillariophyta</taxon>
        <taxon>Bacillariophyceae</taxon>
        <taxon>Bacillariophycidae</taxon>
        <taxon>Bacillariales</taxon>
        <taxon>Bacillariaceae</taxon>
        <taxon>Nitzschia</taxon>
    </lineage>
</organism>
<dbReference type="Pfam" id="PF09826">
    <property type="entry name" value="Beta_propel"/>
    <property type="match status" value="1"/>
</dbReference>
<evidence type="ECO:0000256" key="1">
    <source>
        <dbReference type="SAM" id="MobiDB-lite"/>
    </source>
</evidence>
<keyword evidence="2" id="KW-0472">Membrane</keyword>
<dbReference type="AlphaFoldDB" id="A0A9K3LET0"/>
<feature type="transmembrane region" description="Helical" evidence="2">
    <location>
        <begin position="46"/>
        <end position="68"/>
    </location>
</feature>
<evidence type="ECO:0000313" key="4">
    <source>
        <dbReference type="Proteomes" id="UP000693970"/>
    </source>
</evidence>
<reference evidence="3" key="1">
    <citation type="journal article" date="2021" name="Sci. Rep.">
        <title>Diploid genomic architecture of Nitzschia inconspicua, an elite biomass production diatom.</title>
        <authorList>
            <person name="Oliver A."/>
            <person name="Podell S."/>
            <person name="Pinowska A."/>
            <person name="Traller J.C."/>
            <person name="Smith S.R."/>
            <person name="McClure R."/>
            <person name="Beliaev A."/>
            <person name="Bohutskyi P."/>
            <person name="Hill E.A."/>
            <person name="Rabines A."/>
            <person name="Zheng H."/>
            <person name="Allen L.Z."/>
            <person name="Kuo A."/>
            <person name="Grigoriev I.V."/>
            <person name="Allen A.E."/>
            <person name="Hazlebeck D."/>
            <person name="Allen E.E."/>
        </authorList>
    </citation>
    <scope>NUCLEOTIDE SEQUENCE</scope>
    <source>
        <strain evidence="3">Hildebrandi</strain>
    </source>
</reference>
<accession>A0A9K3LET0</accession>
<dbReference type="Proteomes" id="UP000693970">
    <property type="component" value="Unassembled WGS sequence"/>
</dbReference>
<keyword evidence="4" id="KW-1185">Reference proteome</keyword>
<dbReference type="OrthoDB" id="10264491at2759"/>
<reference evidence="3" key="2">
    <citation type="submission" date="2021-04" db="EMBL/GenBank/DDBJ databases">
        <authorList>
            <person name="Podell S."/>
        </authorList>
    </citation>
    <scope>NUCLEOTIDE SEQUENCE</scope>
    <source>
        <strain evidence="3">Hildebrandi</strain>
    </source>
</reference>
<feature type="compositionally biased region" description="Low complexity" evidence="1">
    <location>
        <begin position="177"/>
        <end position="189"/>
    </location>
</feature>
<dbReference type="InterPro" id="IPR019198">
    <property type="entry name" value="Beta_propeller_containing"/>
</dbReference>
<name>A0A9K3LET0_9STRA</name>
<keyword evidence="2" id="KW-0812">Transmembrane</keyword>
<comment type="caution">
    <text evidence="3">The sequence shown here is derived from an EMBL/GenBank/DDBJ whole genome shotgun (WGS) entry which is preliminary data.</text>
</comment>
<protein>
    <submittedName>
        <fullName evidence="3">Beta propeller domain containing protein</fullName>
    </submittedName>
</protein>
<feature type="region of interest" description="Disordered" evidence="1">
    <location>
        <begin position="158"/>
        <end position="189"/>
    </location>
</feature>